<dbReference type="Gene3D" id="6.10.250.690">
    <property type="match status" value="1"/>
</dbReference>
<dbReference type="PANTHER" id="PTHR48111">
    <property type="entry name" value="REGULATOR OF RPOS"/>
    <property type="match status" value="1"/>
</dbReference>
<evidence type="ECO:0000259" key="6">
    <source>
        <dbReference type="PROSITE" id="PS50110"/>
    </source>
</evidence>
<feature type="domain" description="OmpR/PhoB-type" evidence="7">
    <location>
        <begin position="126"/>
        <end position="223"/>
    </location>
</feature>
<keyword evidence="3 5" id="KW-0238">DNA-binding</keyword>
<evidence type="ECO:0000259" key="7">
    <source>
        <dbReference type="PROSITE" id="PS51755"/>
    </source>
</evidence>
<dbReference type="CDD" id="cd00383">
    <property type="entry name" value="trans_reg_C"/>
    <property type="match status" value="1"/>
</dbReference>
<dbReference type="Gene3D" id="3.40.50.2300">
    <property type="match status" value="1"/>
</dbReference>
<protein>
    <submittedName>
        <fullName evidence="8">Response regulator transcription factor</fullName>
    </submittedName>
</protein>
<evidence type="ECO:0000256" key="4">
    <source>
        <dbReference type="PROSITE-ProRule" id="PRU00169"/>
    </source>
</evidence>
<evidence type="ECO:0000256" key="5">
    <source>
        <dbReference type="PROSITE-ProRule" id="PRU01091"/>
    </source>
</evidence>
<dbReference type="InterPro" id="IPR036388">
    <property type="entry name" value="WH-like_DNA-bd_sf"/>
</dbReference>
<keyword evidence="9" id="KW-1185">Reference proteome</keyword>
<dbReference type="PROSITE" id="PS50110">
    <property type="entry name" value="RESPONSE_REGULATORY"/>
    <property type="match status" value="1"/>
</dbReference>
<reference evidence="9" key="1">
    <citation type="journal article" date="2019" name="Int. J. Syst. Evol. Microbiol.">
        <title>The Global Catalogue of Microorganisms (GCM) 10K type strain sequencing project: providing services to taxonomists for standard genome sequencing and annotation.</title>
        <authorList>
            <consortium name="The Broad Institute Genomics Platform"/>
            <consortium name="The Broad Institute Genome Sequencing Center for Infectious Disease"/>
            <person name="Wu L."/>
            <person name="Ma J."/>
        </authorList>
    </citation>
    <scope>NUCLEOTIDE SEQUENCE [LARGE SCALE GENOMIC DNA]</scope>
    <source>
        <strain evidence="9">KCTC 42662</strain>
    </source>
</reference>
<dbReference type="Gene3D" id="1.10.10.10">
    <property type="entry name" value="Winged helix-like DNA-binding domain superfamily/Winged helix DNA-binding domain"/>
    <property type="match status" value="1"/>
</dbReference>
<dbReference type="CDD" id="cd17574">
    <property type="entry name" value="REC_OmpR"/>
    <property type="match status" value="1"/>
</dbReference>
<evidence type="ECO:0000313" key="8">
    <source>
        <dbReference type="EMBL" id="MFD2550134.1"/>
    </source>
</evidence>
<sequence length="228" mass="26273">MVDVLYIEDEVSLALIVADSLEAHGFRVTHKENGRDAVIAFKHRKPDIIVLDIMMPQMDGFSVAQEIRKVDMATPILFLSAMTQTEDVVKGFHLGANDYVRKPFKIEELIVRIEALTKKVNAPLPAKQYQIGNYLLDTIKSTLTISGTTERLSFREVELLRRLFEHKDEVVPREEIIRAYWNEDTYFTGRSLDVFISRIRKYLAFDERIKITNIRGVGYMMTIDGTTE</sequence>
<dbReference type="EMBL" id="JBHULR010000021">
    <property type="protein sequence ID" value="MFD2550134.1"/>
    <property type="molecule type" value="Genomic_DNA"/>
</dbReference>
<accession>A0ABW5KP71</accession>
<dbReference type="InterPro" id="IPR011006">
    <property type="entry name" value="CheY-like_superfamily"/>
</dbReference>
<dbReference type="SMART" id="SM00862">
    <property type="entry name" value="Trans_reg_C"/>
    <property type="match status" value="1"/>
</dbReference>
<dbReference type="RefSeq" id="WP_380906544.1">
    <property type="nucleotide sequence ID" value="NZ_JBHUEG010000018.1"/>
</dbReference>
<dbReference type="InterPro" id="IPR001789">
    <property type="entry name" value="Sig_transdc_resp-reg_receiver"/>
</dbReference>
<keyword evidence="1 4" id="KW-0597">Phosphoprotein</keyword>
<feature type="DNA-binding region" description="OmpR/PhoB-type" evidence="5">
    <location>
        <begin position="126"/>
        <end position="223"/>
    </location>
</feature>
<dbReference type="SMART" id="SM00448">
    <property type="entry name" value="REC"/>
    <property type="match status" value="1"/>
</dbReference>
<feature type="modified residue" description="4-aspartylphosphate" evidence="4">
    <location>
        <position position="52"/>
    </location>
</feature>
<dbReference type="PANTHER" id="PTHR48111:SF40">
    <property type="entry name" value="PHOSPHATE REGULON TRANSCRIPTIONAL REGULATORY PROTEIN PHOB"/>
    <property type="match status" value="1"/>
</dbReference>
<dbReference type="Pfam" id="PF00072">
    <property type="entry name" value="Response_reg"/>
    <property type="match status" value="1"/>
</dbReference>
<gene>
    <name evidence="8" type="ORF">ACFSR5_20990</name>
</gene>
<dbReference type="InterPro" id="IPR001867">
    <property type="entry name" value="OmpR/PhoB-type_DNA-bd"/>
</dbReference>
<name>A0ABW5KP71_9SPHI</name>
<evidence type="ECO:0000256" key="1">
    <source>
        <dbReference type="ARBA" id="ARBA00022553"/>
    </source>
</evidence>
<comment type="caution">
    <text evidence="8">The sequence shown here is derived from an EMBL/GenBank/DDBJ whole genome shotgun (WGS) entry which is preliminary data.</text>
</comment>
<organism evidence="8 9">
    <name type="scientific">Sphingobacterium suaedae</name>
    <dbReference type="NCBI Taxonomy" id="1686402"/>
    <lineage>
        <taxon>Bacteria</taxon>
        <taxon>Pseudomonadati</taxon>
        <taxon>Bacteroidota</taxon>
        <taxon>Sphingobacteriia</taxon>
        <taxon>Sphingobacteriales</taxon>
        <taxon>Sphingobacteriaceae</taxon>
        <taxon>Sphingobacterium</taxon>
    </lineage>
</organism>
<dbReference type="InterPro" id="IPR039420">
    <property type="entry name" value="WalR-like"/>
</dbReference>
<dbReference type="PROSITE" id="PS51755">
    <property type="entry name" value="OMPR_PHOB"/>
    <property type="match status" value="1"/>
</dbReference>
<evidence type="ECO:0000256" key="3">
    <source>
        <dbReference type="ARBA" id="ARBA00023125"/>
    </source>
</evidence>
<evidence type="ECO:0000256" key="2">
    <source>
        <dbReference type="ARBA" id="ARBA00023012"/>
    </source>
</evidence>
<evidence type="ECO:0000313" key="9">
    <source>
        <dbReference type="Proteomes" id="UP001597545"/>
    </source>
</evidence>
<feature type="domain" description="Response regulatory" evidence="6">
    <location>
        <begin position="3"/>
        <end position="117"/>
    </location>
</feature>
<proteinExistence type="predicted"/>
<keyword evidence="2" id="KW-0902">Two-component regulatory system</keyword>
<dbReference type="Pfam" id="PF00486">
    <property type="entry name" value="Trans_reg_C"/>
    <property type="match status" value="1"/>
</dbReference>
<dbReference type="Proteomes" id="UP001597545">
    <property type="component" value="Unassembled WGS sequence"/>
</dbReference>
<dbReference type="SUPFAM" id="SSF52172">
    <property type="entry name" value="CheY-like"/>
    <property type="match status" value="1"/>
</dbReference>